<dbReference type="InterPro" id="IPR049940">
    <property type="entry name" value="GluQ/Sye"/>
</dbReference>
<dbReference type="RefSeq" id="WP_202953031.1">
    <property type="nucleotide sequence ID" value="NZ_JAPCID010000011.1"/>
</dbReference>
<dbReference type="NCBIfam" id="TIGR03838">
    <property type="entry name" value="queuosine_YadB"/>
    <property type="match status" value="1"/>
</dbReference>
<evidence type="ECO:0000256" key="3">
    <source>
        <dbReference type="ARBA" id="ARBA00022741"/>
    </source>
</evidence>
<comment type="similarity">
    <text evidence="7">Belongs to the class-I aminoacyl-tRNA synthetase family. GluQ subfamily.</text>
</comment>
<evidence type="ECO:0000313" key="11">
    <source>
        <dbReference type="Proteomes" id="UP001147700"/>
    </source>
</evidence>
<evidence type="ECO:0000256" key="5">
    <source>
        <dbReference type="ARBA" id="ARBA00022840"/>
    </source>
</evidence>
<keyword evidence="11" id="KW-1185">Reference proteome</keyword>
<evidence type="ECO:0000256" key="1">
    <source>
        <dbReference type="ARBA" id="ARBA00022598"/>
    </source>
</evidence>
<evidence type="ECO:0000313" key="10">
    <source>
        <dbReference type="EMBL" id="MDA0137697.1"/>
    </source>
</evidence>
<organism evidence="10 11">
    <name type="scientific">Solirubrobacter deserti</name>
    <dbReference type="NCBI Taxonomy" id="2282478"/>
    <lineage>
        <taxon>Bacteria</taxon>
        <taxon>Bacillati</taxon>
        <taxon>Actinomycetota</taxon>
        <taxon>Thermoleophilia</taxon>
        <taxon>Solirubrobacterales</taxon>
        <taxon>Solirubrobacteraceae</taxon>
        <taxon>Solirubrobacter</taxon>
    </lineage>
</organism>
<keyword evidence="3 7" id="KW-0547">Nucleotide-binding</keyword>
<dbReference type="Gene3D" id="3.40.50.620">
    <property type="entry name" value="HUPs"/>
    <property type="match status" value="1"/>
</dbReference>
<dbReference type="PANTHER" id="PTHR43311:SF1">
    <property type="entry name" value="GLUTAMYL-Q TRNA(ASP) SYNTHETASE"/>
    <property type="match status" value="1"/>
</dbReference>
<gene>
    <name evidence="10" type="primary">gluQRS</name>
    <name evidence="7" type="synonym">gluQ</name>
    <name evidence="10" type="ORF">OJ962_09325</name>
</gene>
<keyword evidence="8" id="KW-0648">Protein biosynthesis</keyword>
<feature type="short sequence motif" description="'HIGH' region" evidence="7">
    <location>
        <begin position="7"/>
        <end position="17"/>
    </location>
</feature>
<dbReference type="NCBIfam" id="NF004314">
    <property type="entry name" value="PRK05710.1-3"/>
    <property type="match status" value="1"/>
</dbReference>
<keyword evidence="2 7" id="KW-0479">Metal-binding</keyword>
<dbReference type="InterPro" id="IPR001412">
    <property type="entry name" value="aa-tRNA-synth_I_CS"/>
</dbReference>
<comment type="cofactor">
    <cofactor evidence="7">
        <name>Zn(2+)</name>
        <dbReference type="ChEBI" id="CHEBI:29105"/>
    </cofactor>
    <text evidence="7">Binds 1 zinc ion per subunit.</text>
</comment>
<evidence type="ECO:0000259" key="9">
    <source>
        <dbReference type="Pfam" id="PF00749"/>
    </source>
</evidence>
<dbReference type="Proteomes" id="UP001147700">
    <property type="component" value="Unassembled WGS sequence"/>
</dbReference>
<dbReference type="PRINTS" id="PR00987">
    <property type="entry name" value="TRNASYNTHGLU"/>
</dbReference>
<name>A0ABT4RGN0_9ACTN</name>
<dbReference type="InterPro" id="IPR022380">
    <property type="entry name" value="Glu-Q_tRNA(Asp)_Synthase"/>
</dbReference>
<proteinExistence type="inferred from homology"/>
<keyword evidence="5 7" id="KW-0067">ATP-binding</keyword>
<evidence type="ECO:0000256" key="7">
    <source>
        <dbReference type="HAMAP-Rule" id="MF_01428"/>
    </source>
</evidence>
<feature type="binding site" evidence="7">
    <location>
        <position position="191"/>
    </location>
    <ligand>
        <name>L-glutamate</name>
        <dbReference type="ChEBI" id="CHEBI:29985"/>
    </ligand>
</feature>
<feature type="binding site" evidence="7">
    <location>
        <position position="232"/>
    </location>
    <ligand>
        <name>ATP</name>
        <dbReference type="ChEBI" id="CHEBI:30616"/>
    </ligand>
</feature>
<feature type="short sequence motif" description="'KMSKS' region" evidence="7">
    <location>
        <begin position="229"/>
        <end position="233"/>
    </location>
</feature>
<keyword evidence="6 7" id="KW-0030">Aminoacyl-tRNA synthetase</keyword>
<accession>A0ABT4RGN0</accession>
<sequence>MKGRFAPSPTGVLHLGNLRTALLAWLFARSAGSEFLVRVEDLDVGRVRPGFAERQLSDLAALGLDWDGEVVSQSARGDLYSAALSALPVYECFCTRAEIASAASAAHGPVGAYPGTCRGLSAAERSARRAERAPALRVDAGGVEVAFVDRVLGAQTGFVDDFVVRRNDGAFAYNLAVVVDDAAQGVEEVVRGADLVDSTPRQIWLGRALGCPELSYAHVPLVLGPDGRRLAKRHGDVTLREVAPSAALAWMGASLGLAGSSPSEMLAGFDPAAVSREPTVYAG</sequence>
<feature type="binding site" evidence="7">
    <location>
        <position position="113"/>
    </location>
    <ligand>
        <name>Zn(2+)</name>
        <dbReference type="ChEBI" id="CHEBI:29105"/>
    </ligand>
</feature>
<evidence type="ECO:0000256" key="6">
    <source>
        <dbReference type="ARBA" id="ARBA00023146"/>
    </source>
</evidence>
<comment type="caution">
    <text evidence="10">The sequence shown here is derived from an EMBL/GenBank/DDBJ whole genome shotgun (WGS) entry which is preliminary data.</text>
</comment>
<dbReference type="InterPro" id="IPR014729">
    <property type="entry name" value="Rossmann-like_a/b/a_fold"/>
</dbReference>
<dbReference type="HAMAP" id="MF_01428">
    <property type="entry name" value="Glu_Q_tRNA_synth"/>
    <property type="match status" value="1"/>
</dbReference>
<dbReference type="Pfam" id="PF00749">
    <property type="entry name" value="tRNA-synt_1c"/>
    <property type="match status" value="1"/>
</dbReference>
<dbReference type="SUPFAM" id="SSF52374">
    <property type="entry name" value="Nucleotidylyl transferase"/>
    <property type="match status" value="1"/>
</dbReference>
<protein>
    <recommendedName>
        <fullName evidence="7">Glutamyl-Q tRNA(Asp) synthetase</fullName>
        <shortName evidence="7">Glu-Q-RSs</shortName>
        <ecNumber evidence="7">6.1.1.-</ecNumber>
    </recommendedName>
</protein>
<dbReference type="PANTHER" id="PTHR43311">
    <property type="entry name" value="GLUTAMATE--TRNA LIGASE"/>
    <property type="match status" value="1"/>
</dbReference>
<feature type="binding site" evidence="7">
    <location>
        <begin position="4"/>
        <end position="8"/>
    </location>
    <ligand>
        <name>L-glutamate</name>
        <dbReference type="ChEBI" id="CHEBI:29985"/>
    </ligand>
</feature>
<evidence type="ECO:0000256" key="2">
    <source>
        <dbReference type="ARBA" id="ARBA00022723"/>
    </source>
</evidence>
<keyword evidence="1 7" id="KW-0436">Ligase</keyword>
<feature type="binding site" evidence="7">
    <location>
        <position position="173"/>
    </location>
    <ligand>
        <name>L-glutamate</name>
        <dbReference type="ChEBI" id="CHEBI:29985"/>
    </ligand>
</feature>
<evidence type="ECO:0000256" key="4">
    <source>
        <dbReference type="ARBA" id="ARBA00022833"/>
    </source>
</evidence>
<reference evidence="10" key="1">
    <citation type="submission" date="2022-10" db="EMBL/GenBank/DDBJ databases">
        <title>The WGS of Solirubrobacter sp. CPCC 204708.</title>
        <authorList>
            <person name="Jiang Z."/>
        </authorList>
    </citation>
    <scope>NUCLEOTIDE SEQUENCE</scope>
    <source>
        <strain evidence="10">CPCC 204708</strain>
    </source>
</reference>
<feature type="binding site" evidence="7">
    <location>
        <position position="40"/>
    </location>
    <ligand>
        <name>L-glutamate</name>
        <dbReference type="ChEBI" id="CHEBI:29985"/>
    </ligand>
</feature>
<keyword evidence="4 7" id="KW-0862">Zinc</keyword>
<dbReference type="InterPro" id="IPR020058">
    <property type="entry name" value="Glu/Gln-tRNA-synth_Ib_cat-dom"/>
</dbReference>
<dbReference type="EC" id="6.1.1.-" evidence="7"/>
<dbReference type="InterPro" id="IPR000924">
    <property type="entry name" value="Glu/Gln-tRNA-synth"/>
</dbReference>
<feature type="domain" description="Glutamyl/glutaminyl-tRNA synthetase class Ib catalytic" evidence="9">
    <location>
        <begin position="3"/>
        <end position="238"/>
    </location>
</feature>
<comment type="function">
    <text evidence="7">Catalyzes the tRNA-independent activation of glutamate in presence of ATP and the subsequent transfer of glutamate onto a tRNA(Asp). Glutamate is transferred on the 2-amino-5-(4,5-dihydroxy-2-cyclopenten-1-yl) moiety of the queuosine in the wobble position of the QUC anticodon.</text>
</comment>
<evidence type="ECO:0000256" key="8">
    <source>
        <dbReference type="RuleBase" id="RU363037"/>
    </source>
</evidence>
<dbReference type="EMBL" id="JAPCID010000011">
    <property type="protein sequence ID" value="MDA0137697.1"/>
    <property type="molecule type" value="Genomic_DNA"/>
</dbReference>
<feature type="binding site" evidence="7">
    <location>
        <position position="117"/>
    </location>
    <ligand>
        <name>Zn(2+)</name>
        <dbReference type="ChEBI" id="CHEBI:29105"/>
    </ligand>
</feature>
<feature type="binding site" evidence="7">
    <location>
        <position position="94"/>
    </location>
    <ligand>
        <name>Zn(2+)</name>
        <dbReference type="ChEBI" id="CHEBI:29105"/>
    </ligand>
</feature>
<dbReference type="NCBIfam" id="NF004315">
    <property type="entry name" value="PRK05710.1-4"/>
    <property type="match status" value="1"/>
</dbReference>
<dbReference type="PROSITE" id="PS00178">
    <property type="entry name" value="AA_TRNA_LIGASE_I"/>
    <property type="match status" value="1"/>
</dbReference>
<feature type="binding site" evidence="7">
    <location>
        <position position="92"/>
    </location>
    <ligand>
        <name>Zn(2+)</name>
        <dbReference type="ChEBI" id="CHEBI:29105"/>
    </ligand>
</feature>